<dbReference type="GO" id="GO:0009055">
    <property type="term" value="F:electron transfer activity"/>
    <property type="evidence" value="ECO:0007669"/>
    <property type="project" value="InterPro"/>
</dbReference>
<gene>
    <name evidence="9" type="ORF">RUM8411_01753</name>
</gene>
<sequence>MKLLLKALTIASAIVATPVLATGWTLSPEGSHLAYGTIKKNTVGEVNSFTGLSGHVTPDGKVEIEIDLSSIETNIDIRNDRMIEYVFRKAGSASLTAEFDMAEVSGLGVGETTNVDAETTLRLAGTAVAFDAEMFVARLSETTVMVTTNDMVFLSTEDAGVNAGVDKLMELANLPGITRTVPVTARLIFNIGEKKAEAATADPVAVAAVEGDIKAGKKVFRKCKACHQVKEGRNGVGPSLHGIIGASVGQAEGFKYSAPMAGSGIVWTPESLTAFLVDPKGTIPGNKMQFPGLKKDDDITNVIAYLQDVGQE</sequence>
<reference evidence="10" key="1">
    <citation type="submission" date="2017-03" db="EMBL/GenBank/DDBJ databases">
        <authorList>
            <person name="Rodrigo-Torres L."/>
            <person name="Arahal R.D."/>
            <person name="Lucena T."/>
        </authorList>
    </citation>
    <scope>NUCLEOTIDE SEQUENCE [LARGE SCALE GENOMIC DNA]</scope>
    <source>
        <strain evidence="10">CECT 8411</strain>
    </source>
</reference>
<evidence type="ECO:0000256" key="5">
    <source>
        <dbReference type="ARBA" id="ARBA00023004"/>
    </source>
</evidence>
<dbReference type="Gene3D" id="1.10.760.10">
    <property type="entry name" value="Cytochrome c-like domain"/>
    <property type="match status" value="1"/>
</dbReference>
<dbReference type="InterPro" id="IPR009056">
    <property type="entry name" value="Cyt_c-like_dom"/>
</dbReference>
<dbReference type="PRINTS" id="PR00604">
    <property type="entry name" value="CYTCHRMECIAB"/>
</dbReference>
<dbReference type="RefSeq" id="WP_143534858.1">
    <property type="nucleotide sequence ID" value="NZ_FWFP01000004.1"/>
</dbReference>
<evidence type="ECO:0000256" key="3">
    <source>
        <dbReference type="ARBA" id="ARBA00022723"/>
    </source>
</evidence>
<dbReference type="InterPro" id="IPR036761">
    <property type="entry name" value="TTHA0802/YceI-like_sf"/>
</dbReference>
<keyword evidence="1" id="KW-0813">Transport</keyword>
<keyword evidence="10" id="KW-1185">Reference proteome</keyword>
<accession>A0A1X6Z3R7</accession>
<feature type="chain" id="PRO_5012349382" evidence="7">
    <location>
        <begin position="22"/>
        <end position="312"/>
    </location>
</feature>
<keyword evidence="4" id="KW-0249">Electron transport</keyword>
<dbReference type="Gene3D" id="2.40.128.110">
    <property type="entry name" value="Lipid/polyisoprenoid-binding, YceI-like"/>
    <property type="match status" value="1"/>
</dbReference>
<dbReference type="SUPFAM" id="SSF46626">
    <property type="entry name" value="Cytochrome c"/>
    <property type="match status" value="1"/>
</dbReference>
<protein>
    <submittedName>
        <fullName evidence="9">Cytochrome c2 iso-2</fullName>
    </submittedName>
</protein>
<evidence type="ECO:0000313" key="9">
    <source>
        <dbReference type="EMBL" id="SLN39203.1"/>
    </source>
</evidence>
<feature type="domain" description="Cytochrome c" evidence="8">
    <location>
        <begin position="211"/>
        <end position="310"/>
    </location>
</feature>
<dbReference type="InterPro" id="IPR036909">
    <property type="entry name" value="Cyt_c-like_dom_sf"/>
</dbReference>
<dbReference type="InterPro" id="IPR007372">
    <property type="entry name" value="Lipid/polyisoprenoid-bd_YceI"/>
</dbReference>
<feature type="signal peptide" evidence="7">
    <location>
        <begin position="1"/>
        <end position="21"/>
    </location>
</feature>
<dbReference type="SMART" id="SM00867">
    <property type="entry name" value="YceI"/>
    <property type="match status" value="1"/>
</dbReference>
<organism evidence="9 10">
    <name type="scientific">Ruegeria meonggei</name>
    <dbReference type="NCBI Taxonomy" id="1446476"/>
    <lineage>
        <taxon>Bacteria</taxon>
        <taxon>Pseudomonadati</taxon>
        <taxon>Pseudomonadota</taxon>
        <taxon>Alphaproteobacteria</taxon>
        <taxon>Rhodobacterales</taxon>
        <taxon>Roseobacteraceae</taxon>
        <taxon>Ruegeria</taxon>
    </lineage>
</organism>
<dbReference type="AlphaFoldDB" id="A0A1X6Z3R7"/>
<dbReference type="Pfam" id="PF00034">
    <property type="entry name" value="Cytochrom_C"/>
    <property type="match status" value="1"/>
</dbReference>
<dbReference type="GO" id="GO:0046872">
    <property type="term" value="F:metal ion binding"/>
    <property type="evidence" value="ECO:0007669"/>
    <property type="project" value="UniProtKB-KW"/>
</dbReference>
<dbReference type="SUPFAM" id="SSF101874">
    <property type="entry name" value="YceI-like"/>
    <property type="match status" value="1"/>
</dbReference>
<dbReference type="PROSITE" id="PS51007">
    <property type="entry name" value="CYTC"/>
    <property type="match status" value="1"/>
</dbReference>
<dbReference type="PANTHER" id="PTHR11961">
    <property type="entry name" value="CYTOCHROME C"/>
    <property type="match status" value="1"/>
</dbReference>
<evidence type="ECO:0000256" key="4">
    <source>
        <dbReference type="ARBA" id="ARBA00022982"/>
    </source>
</evidence>
<evidence type="ECO:0000256" key="7">
    <source>
        <dbReference type="SAM" id="SignalP"/>
    </source>
</evidence>
<dbReference type="OrthoDB" id="5525824at2"/>
<keyword evidence="3 6" id="KW-0479">Metal-binding</keyword>
<keyword evidence="7" id="KW-0732">Signal</keyword>
<name>A0A1X6Z3R7_9RHOB</name>
<dbReference type="Proteomes" id="UP000193778">
    <property type="component" value="Unassembled WGS sequence"/>
</dbReference>
<evidence type="ECO:0000313" key="10">
    <source>
        <dbReference type="Proteomes" id="UP000193778"/>
    </source>
</evidence>
<evidence type="ECO:0000256" key="6">
    <source>
        <dbReference type="PROSITE-ProRule" id="PRU00433"/>
    </source>
</evidence>
<evidence type="ECO:0000256" key="1">
    <source>
        <dbReference type="ARBA" id="ARBA00022448"/>
    </source>
</evidence>
<dbReference type="InterPro" id="IPR002327">
    <property type="entry name" value="Cyt_c_1A/1B"/>
</dbReference>
<proteinExistence type="predicted"/>
<evidence type="ECO:0000259" key="8">
    <source>
        <dbReference type="PROSITE" id="PS51007"/>
    </source>
</evidence>
<dbReference type="GO" id="GO:0020037">
    <property type="term" value="F:heme binding"/>
    <property type="evidence" value="ECO:0007669"/>
    <property type="project" value="InterPro"/>
</dbReference>
<evidence type="ECO:0000256" key="2">
    <source>
        <dbReference type="ARBA" id="ARBA00022617"/>
    </source>
</evidence>
<dbReference type="EMBL" id="FWFP01000004">
    <property type="protein sequence ID" value="SLN39203.1"/>
    <property type="molecule type" value="Genomic_DNA"/>
</dbReference>
<keyword evidence="5 6" id="KW-0408">Iron</keyword>
<keyword evidence="2 6" id="KW-0349">Heme</keyword>